<comment type="caution">
    <text evidence="7">The sequence shown here is derived from an EMBL/GenBank/DDBJ whole genome shotgun (WGS) entry which is preliminary data.</text>
</comment>
<dbReference type="Proteomes" id="UP000054770">
    <property type="component" value="Unassembled WGS sequence"/>
</dbReference>
<dbReference type="InterPro" id="IPR012556">
    <property type="entry name" value="Entericidin"/>
</dbReference>
<name>A0A158J2R5_9BURK</name>
<keyword evidence="6" id="KW-0449">Lipoprotein</keyword>
<dbReference type="GO" id="GO:0009636">
    <property type="term" value="P:response to toxic substance"/>
    <property type="evidence" value="ECO:0007669"/>
    <property type="project" value="InterPro"/>
</dbReference>
<reference evidence="7" key="1">
    <citation type="submission" date="2016-01" db="EMBL/GenBank/DDBJ databases">
        <authorList>
            <person name="Peeters C."/>
        </authorList>
    </citation>
    <scope>NUCLEOTIDE SEQUENCE [LARGE SCALE GENOMIC DNA]</scope>
    <source>
        <strain evidence="7">LMG 22940</strain>
    </source>
</reference>
<evidence type="ECO:0000313" key="7">
    <source>
        <dbReference type="EMBL" id="SAL63138.1"/>
    </source>
</evidence>
<keyword evidence="4" id="KW-0472">Membrane</keyword>
<organism evidence="7 8">
    <name type="scientific">Caballeronia choica</name>
    <dbReference type="NCBI Taxonomy" id="326476"/>
    <lineage>
        <taxon>Bacteria</taxon>
        <taxon>Pseudomonadati</taxon>
        <taxon>Pseudomonadota</taxon>
        <taxon>Betaproteobacteria</taxon>
        <taxon>Burkholderiales</taxon>
        <taxon>Burkholderiaceae</taxon>
        <taxon>Caballeronia</taxon>
    </lineage>
</organism>
<dbReference type="AlphaFoldDB" id="A0A158J2R5"/>
<gene>
    <name evidence="7" type="ORF">AWB68_03370</name>
</gene>
<keyword evidence="3" id="KW-0732">Signal</keyword>
<evidence type="ECO:0000256" key="4">
    <source>
        <dbReference type="ARBA" id="ARBA00023136"/>
    </source>
</evidence>
<dbReference type="PROSITE" id="PS51257">
    <property type="entry name" value="PROKAR_LIPOPROTEIN"/>
    <property type="match status" value="1"/>
</dbReference>
<keyword evidence="5" id="KW-0564">Palmitate</keyword>
<dbReference type="Pfam" id="PF08085">
    <property type="entry name" value="Entericidin"/>
    <property type="match status" value="1"/>
</dbReference>
<comment type="similarity">
    <text evidence="1">Belongs to the EcnA/EcnB lipoprotein family.</text>
</comment>
<evidence type="ECO:0000313" key="8">
    <source>
        <dbReference type="Proteomes" id="UP000054770"/>
    </source>
</evidence>
<sequence length="49" mass="5375">MTSRRGQREMKRIALLLASLFVLAGCNTVHGFGEDMQHLGNSISNKASK</sequence>
<protein>
    <submittedName>
        <fullName evidence="7">Entericidin EcnAB</fullName>
    </submittedName>
</protein>
<dbReference type="EMBL" id="FCON02000033">
    <property type="protein sequence ID" value="SAL63138.1"/>
    <property type="molecule type" value="Genomic_DNA"/>
</dbReference>
<keyword evidence="2" id="KW-1003">Cell membrane</keyword>
<evidence type="ECO:0000256" key="2">
    <source>
        <dbReference type="ARBA" id="ARBA00022475"/>
    </source>
</evidence>
<keyword evidence="8" id="KW-1185">Reference proteome</keyword>
<evidence type="ECO:0000256" key="6">
    <source>
        <dbReference type="ARBA" id="ARBA00023288"/>
    </source>
</evidence>
<proteinExistence type="inferred from homology"/>
<evidence type="ECO:0000256" key="3">
    <source>
        <dbReference type="ARBA" id="ARBA00022729"/>
    </source>
</evidence>
<evidence type="ECO:0000256" key="5">
    <source>
        <dbReference type="ARBA" id="ARBA00023139"/>
    </source>
</evidence>
<evidence type="ECO:0000256" key="1">
    <source>
        <dbReference type="ARBA" id="ARBA00010296"/>
    </source>
</evidence>
<dbReference type="GO" id="GO:0016020">
    <property type="term" value="C:membrane"/>
    <property type="evidence" value="ECO:0007669"/>
    <property type="project" value="InterPro"/>
</dbReference>
<accession>A0A158J2R5</accession>